<comment type="caution">
    <text evidence="1">The sequence shown here is derived from an EMBL/GenBank/DDBJ whole genome shotgun (WGS) entry which is preliminary data.</text>
</comment>
<evidence type="ECO:0000313" key="2">
    <source>
        <dbReference type="Proteomes" id="UP000828048"/>
    </source>
</evidence>
<accession>A0ACB7X0J7</accession>
<organism evidence="1 2">
    <name type="scientific">Vaccinium darrowii</name>
    <dbReference type="NCBI Taxonomy" id="229202"/>
    <lineage>
        <taxon>Eukaryota</taxon>
        <taxon>Viridiplantae</taxon>
        <taxon>Streptophyta</taxon>
        <taxon>Embryophyta</taxon>
        <taxon>Tracheophyta</taxon>
        <taxon>Spermatophyta</taxon>
        <taxon>Magnoliopsida</taxon>
        <taxon>eudicotyledons</taxon>
        <taxon>Gunneridae</taxon>
        <taxon>Pentapetalae</taxon>
        <taxon>asterids</taxon>
        <taxon>Ericales</taxon>
        <taxon>Ericaceae</taxon>
        <taxon>Vaccinioideae</taxon>
        <taxon>Vaccinieae</taxon>
        <taxon>Vaccinium</taxon>
    </lineage>
</organism>
<proteinExistence type="predicted"/>
<dbReference type="EMBL" id="CM037152">
    <property type="protein sequence ID" value="KAH7834198.1"/>
    <property type="molecule type" value="Genomic_DNA"/>
</dbReference>
<keyword evidence="2" id="KW-1185">Reference proteome</keyword>
<evidence type="ECO:0000313" key="1">
    <source>
        <dbReference type="EMBL" id="KAH7834198.1"/>
    </source>
</evidence>
<reference evidence="1 2" key="1">
    <citation type="journal article" date="2021" name="Hortic Res">
        <title>High-quality reference genome and annotation aids understanding of berry development for evergreen blueberry (Vaccinium darrowii).</title>
        <authorList>
            <person name="Yu J."/>
            <person name="Hulse-Kemp A.M."/>
            <person name="Babiker E."/>
            <person name="Staton M."/>
        </authorList>
    </citation>
    <scope>NUCLEOTIDE SEQUENCE [LARGE SCALE GENOMIC DNA]</scope>
    <source>
        <strain evidence="2">cv. NJ 8807/NJ 8810</strain>
        <tissue evidence="1">Young leaf</tissue>
    </source>
</reference>
<dbReference type="Proteomes" id="UP000828048">
    <property type="component" value="Chromosome 2"/>
</dbReference>
<name>A0ACB7X0J7_9ERIC</name>
<sequence length="200" mass="22434">MQKGQWRSVTFVGIESCEDSGKRVVEIFRLLSLAVGCGSLFLGCDIELTNMQLKPEALNALKLPVKVKAGVLGSGKVKLSLTPISLVSLLFLKRLFGMKYVEQWIPNPTIFSSHKTLFTILWIVASVFVFQCNVVNDLSFFWRPAWPSTASLPRLQAVIFNLTDFNGTLSISRWRIYGAGRRCLVHREKGLPTPMLDREG</sequence>
<protein>
    <submittedName>
        <fullName evidence="1">Uncharacterized protein</fullName>
    </submittedName>
</protein>
<gene>
    <name evidence="1" type="ORF">Vadar_013693</name>
</gene>